<protein>
    <submittedName>
        <fullName evidence="2">Uncharacterized protein</fullName>
    </submittedName>
</protein>
<name>A0A1C3ZTC6_9BACT</name>
<accession>A0A1C3ZTC6</accession>
<reference evidence="2 3" key="1">
    <citation type="submission" date="2016-08" db="EMBL/GenBank/DDBJ databases">
        <authorList>
            <person name="Seilhamer J.J."/>
        </authorList>
    </citation>
    <scope>NUCLEOTIDE SEQUENCE [LARGE SCALE GENOMIC DNA]</scope>
    <source>
        <strain evidence="2 3">A37T2</strain>
    </source>
</reference>
<dbReference type="RefSeq" id="WP_089708692.1">
    <property type="nucleotide sequence ID" value="NZ_FMAR01000001.1"/>
</dbReference>
<sequence>MNYQKCDSCKNYNLLTSEYLVFCNHCGKKLNNNFSDWQVRHPYQDFSQFIQQVAISSEQIEKSKSPFLRCKQKLEDIWMGNRRQLVMVSVFILLLVAITGTIFGKRMAYNIFYPKVPKAWRYTAWQENTIGRQAITISTPVKLSVHDIRLLPELRESVTYSKNYSNENNREGIDIALHLYSFKTSVINSQDAIVNSPADPLGLLKHSPGVSNLTVRIQRVAQADIPGYLEEGTYRFNGAITLAYRHLVLIREQDMWQVNLVFRADDELASVVADRVLRSIKIK</sequence>
<keyword evidence="1" id="KW-0812">Transmembrane</keyword>
<dbReference type="STRING" id="1335309.GA0116948_101539"/>
<evidence type="ECO:0000313" key="3">
    <source>
        <dbReference type="Proteomes" id="UP000242818"/>
    </source>
</evidence>
<dbReference type="AlphaFoldDB" id="A0A1C3ZTC6"/>
<keyword evidence="3" id="KW-1185">Reference proteome</keyword>
<dbReference type="Proteomes" id="UP000242818">
    <property type="component" value="Unassembled WGS sequence"/>
</dbReference>
<evidence type="ECO:0000256" key="1">
    <source>
        <dbReference type="SAM" id="Phobius"/>
    </source>
</evidence>
<evidence type="ECO:0000313" key="2">
    <source>
        <dbReference type="EMBL" id="SCB85561.1"/>
    </source>
</evidence>
<feature type="transmembrane region" description="Helical" evidence="1">
    <location>
        <begin position="85"/>
        <end position="104"/>
    </location>
</feature>
<gene>
    <name evidence="2" type="ORF">GA0116948_101539</name>
</gene>
<keyword evidence="1" id="KW-0472">Membrane</keyword>
<dbReference type="OrthoDB" id="1426471at2"/>
<proteinExistence type="predicted"/>
<organism evidence="2 3">
    <name type="scientific">Chitinophaga costaii</name>
    <dbReference type="NCBI Taxonomy" id="1335309"/>
    <lineage>
        <taxon>Bacteria</taxon>
        <taxon>Pseudomonadati</taxon>
        <taxon>Bacteroidota</taxon>
        <taxon>Chitinophagia</taxon>
        <taxon>Chitinophagales</taxon>
        <taxon>Chitinophagaceae</taxon>
        <taxon>Chitinophaga</taxon>
    </lineage>
</organism>
<keyword evidence="1" id="KW-1133">Transmembrane helix</keyword>
<dbReference type="EMBL" id="FMAR01000001">
    <property type="protein sequence ID" value="SCB85561.1"/>
    <property type="molecule type" value="Genomic_DNA"/>
</dbReference>